<evidence type="ECO:0000313" key="2">
    <source>
        <dbReference type="Proteomes" id="UP000199435"/>
    </source>
</evidence>
<name>A0A1C3VG89_9HYPH</name>
<sequence>MHSDNSPSLSQTDVLICLDNQQAATRIGSVLSERGLTVATIPATGIQEWFEPNGCQVVVTHTAMIGEVRTRLKLPIVNLEAFIFDRPDHATEGAARQFDGDAFIKRVFSVMGDAQKRAPRGSVPA</sequence>
<gene>
    <name evidence="1" type="ORF">GA0061102_101299</name>
</gene>
<proteinExistence type="predicted"/>
<accession>A0A1C3VG89</accession>
<evidence type="ECO:0000313" key="1">
    <source>
        <dbReference type="EMBL" id="SCB26665.1"/>
    </source>
</evidence>
<dbReference type="Proteomes" id="UP000199435">
    <property type="component" value="Unassembled WGS sequence"/>
</dbReference>
<organism evidence="1 2">
    <name type="scientific">Rhizobium miluonense</name>
    <dbReference type="NCBI Taxonomy" id="411945"/>
    <lineage>
        <taxon>Bacteria</taxon>
        <taxon>Pseudomonadati</taxon>
        <taxon>Pseudomonadota</taxon>
        <taxon>Alphaproteobacteria</taxon>
        <taxon>Hyphomicrobiales</taxon>
        <taxon>Rhizobiaceae</taxon>
        <taxon>Rhizobium/Agrobacterium group</taxon>
        <taxon>Rhizobium</taxon>
    </lineage>
</organism>
<reference evidence="2" key="1">
    <citation type="submission" date="2016-08" db="EMBL/GenBank/DDBJ databases">
        <authorList>
            <person name="Varghese N."/>
            <person name="Submissions Spin"/>
        </authorList>
    </citation>
    <scope>NUCLEOTIDE SEQUENCE [LARGE SCALE GENOMIC DNA]</scope>
    <source>
        <strain evidence="2">HAMBI 2971</strain>
    </source>
</reference>
<keyword evidence="2" id="KW-1185">Reference proteome</keyword>
<dbReference type="OrthoDB" id="8299280at2"/>
<protein>
    <submittedName>
        <fullName evidence="1">Uncharacterized protein</fullName>
    </submittedName>
</protein>
<dbReference type="RefSeq" id="WP_092847811.1">
    <property type="nucleotide sequence ID" value="NZ_FMAH01000012.1"/>
</dbReference>
<dbReference type="AlphaFoldDB" id="A0A1C3VG89"/>
<dbReference type="EMBL" id="FMAH01000012">
    <property type="protein sequence ID" value="SCB26665.1"/>
    <property type="molecule type" value="Genomic_DNA"/>
</dbReference>